<evidence type="ECO:0000313" key="2">
    <source>
        <dbReference type="Proteomes" id="UP000230002"/>
    </source>
</evidence>
<proteinExistence type="predicted"/>
<protein>
    <submittedName>
        <fullName evidence="1">Uncharacterized protein</fullName>
    </submittedName>
</protein>
<name>A0A2G8RLA1_9APHY</name>
<reference evidence="1 2" key="1">
    <citation type="journal article" date="2015" name="Sci. Rep.">
        <title>Chromosome-level genome map provides insights into diverse defense mechanisms in the medicinal fungus Ganoderma sinense.</title>
        <authorList>
            <person name="Zhu Y."/>
            <person name="Xu J."/>
            <person name="Sun C."/>
            <person name="Zhou S."/>
            <person name="Xu H."/>
            <person name="Nelson D.R."/>
            <person name="Qian J."/>
            <person name="Song J."/>
            <person name="Luo H."/>
            <person name="Xiang L."/>
            <person name="Li Y."/>
            <person name="Xu Z."/>
            <person name="Ji A."/>
            <person name="Wang L."/>
            <person name="Lu S."/>
            <person name="Hayward A."/>
            <person name="Sun W."/>
            <person name="Li X."/>
            <person name="Schwartz D.C."/>
            <person name="Wang Y."/>
            <person name="Chen S."/>
        </authorList>
    </citation>
    <scope>NUCLEOTIDE SEQUENCE [LARGE SCALE GENOMIC DNA]</scope>
    <source>
        <strain evidence="1 2">ZZ0214-1</strain>
    </source>
</reference>
<dbReference type="AlphaFoldDB" id="A0A2G8RLA1"/>
<evidence type="ECO:0000313" key="1">
    <source>
        <dbReference type="EMBL" id="PIL22306.1"/>
    </source>
</evidence>
<gene>
    <name evidence="1" type="ORF">GSI_14994</name>
</gene>
<keyword evidence="2" id="KW-1185">Reference proteome</keyword>
<accession>A0A2G8RLA1</accession>
<sequence>MVQRQQFAKYVDAYFDTDPEWRALLDQHLEPLPFNTVYKWILRTKCSVEKGTRVAKKALPLVGDLLAYLLTADLTYAGQVAQPNVQTIGDAISKLRKKGAWSGLHQAKQLLAASPSSQEVKTAFCRVYEFLDSHLTPNEQDLIQFDPIMVEHTLCKYQQLMRELKGTCGQGEF</sequence>
<organism evidence="1 2">
    <name type="scientific">Ganoderma sinense ZZ0214-1</name>
    <dbReference type="NCBI Taxonomy" id="1077348"/>
    <lineage>
        <taxon>Eukaryota</taxon>
        <taxon>Fungi</taxon>
        <taxon>Dikarya</taxon>
        <taxon>Basidiomycota</taxon>
        <taxon>Agaricomycotina</taxon>
        <taxon>Agaricomycetes</taxon>
        <taxon>Polyporales</taxon>
        <taxon>Polyporaceae</taxon>
        <taxon>Ganoderma</taxon>
    </lineage>
</organism>
<comment type="caution">
    <text evidence="1">The sequence shown here is derived from an EMBL/GenBank/DDBJ whole genome shotgun (WGS) entry which is preliminary data.</text>
</comment>
<dbReference type="OrthoDB" id="2757425at2759"/>
<dbReference type="EMBL" id="AYKW01000069">
    <property type="protein sequence ID" value="PIL22306.1"/>
    <property type="molecule type" value="Genomic_DNA"/>
</dbReference>
<dbReference type="Proteomes" id="UP000230002">
    <property type="component" value="Unassembled WGS sequence"/>
</dbReference>